<accession>A0ABR2L9A5</accession>
<evidence type="ECO:0000313" key="1">
    <source>
        <dbReference type="EMBL" id="KAK8899951.1"/>
    </source>
</evidence>
<name>A0ABR2L9A5_9EUKA</name>
<evidence type="ECO:0000313" key="2">
    <source>
        <dbReference type="Proteomes" id="UP001470230"/>
    </source>
</evidence>
<dbReference type="Proteomes" id="UP001470230">
    <property type="component" value="Unassembled WGS sequence"/>
</dbReference>
<proteinExistence type="predicted"/>
<reference evidence="1 2" key="1">
    <citation type="submission" date="2024-04" db="EMBL/GenBank/DDBJ databases">
        <title>Tritrichomonas musculus Genome.</title>
        <authorList>
            <person name="Alves-Ferreira E."/>
            <person name="Grigg M."/>
            <person name="Lorenzi H."/>
            <person name="Galac M."/>
        </authorList>
    </citation>
    <scope>NUCLEOTIDE SEQUENCE [LARGE SCALE GENOMIC DNA]</scope>
    <source>
        <strain evidence="1 2">EAF2021</strain>
    </source>
</reference>
<sequence length="102" mass="11852">MATPVLSKTPSPIGFEVVFKSKFDNDIVVLVKESFKTFGDIHKQLNVQQGRTYDNHFCLHDLRRINLKMLTEDDFIKDNQTIEELGLKHGTKIFVLPKNYKK</sequence>
<evidence type="ECO:0008006" key="3">
    <source>
        <dbReference type="Google" id="ProtNLM"/>
    </source>
</evidence>
<comment type="caution">
    <text evidence="1">The sequence shown here is derived from an EMBL/GenBank/DDBJ whole genome shotgun (WGS) entry which is preliminary data.</text>
</comment>
<keyword evidence="2" id="KW-1185">Reference proteome</keyword>
<protein>
    <recommendedName>
        <fullName evidence="3">Ubiquitin-like domain-containing protein</fullName>
    </recommendedName>
</protein>
<gene>
    <name evidence="1" type="ORF">M9Y10_002274</name>
</gene>
<dbReference type="EMBL" id="JAPFFF010000001">
    <property type="protein sequence ID" value="KAK8899951.1"/>
    <property type="molecule type" value="Genomic_DNA"/>
</dbReference>
<organism evidence="1 2">
    <name type="scientific">Tritrichomonas musculus</name>
    <dbReference type="NCBI Taxonomy" id="1915356"/>
    <lineage>
        <taxon>Eukaryota</taxon>
        <taxon>Metamonada</taxon>
        <taxon>Parabasalia</taxon>
        <taxon>Tritrichomonadida</taxon>
        <taxon>Tritrichomonadidae</taxon>
        <taxon>Tritrichomonas</taxon>
    </lineage>
</organism>